<accession>A0AAD4MF36</accession>
<protein>
    <submittedName>
        <fullName evidence="2">Concanavalin a-like lectin/glucanases superfamily domain-containing protein</fullName>
    </submittedName>
</protein>
<sequence length="319" mass="34410">MPVAGWTHVALVYDKGTPKLFLNGKHVRTGKKSGRTVFAGAAMAPAPVGVTYFFEGNFTPARTEARVLTPDEIAAEAAAGPPAPVLATALVWESGFYTTSDGGKFKAEVPEPIAVAGPWDVAFQPGRGAPRRSPARTILAEPPCRCGRAPLFGHRDLYPQHRDPRGRDPQGPAHLPRPWSGRGARRGQGQRQGSGRHLEGAVPCRDHRCGEAGGERDRAGGHHLWANRMIADAALPEEGAFVEGEWPIGQRVAVDGKKTDVMARKITALPDWYRRAKASLSGGRVTFTPWTFYQPHEALLDSGLLGPVRVVFADTVKVE</sequence>
<organism evidence="2 3">
    <name type="scientific">Ditylenchus destructor</name>
    <dbReference type="NCBI Taxonomy" id="166010"/>
    <lineage>
        <taxon>Eukaryota</taxon>
        <taxon>Metazoa</taxon>
        <taxon>Ecdysozoa</taxon>
        <taxon>Nematoda</taxon>
        <taxon>Chromadorea</taxon>
        <taxon>Rhabditida</taxon>
        <taxon>Tylenchina</taxon>
        <taxon>Tylenchomorpha</taxon>
        <taxon>Sphaerularioidea</taxon>
        <taxon>Anguinidae</taxon>
        <taxon>Anguininae</taxon>
        <taxon>Ditylenchus</taxon>
    </lineage>
</organism>
<gene>
    <name evidence="2" type="ORF">DdX_21712</name>
</gene>
<name>A0AAD4MF36_9BILA</name>
<dbReference type="AlphaFoldDB" id="A0AAD4MF36"/>
<dbReference type="InterPro" id="IPR013320">
    <property type="entry name" value="ConA-like_dom_sf"/>
</dbReference>
<evidence type="ECO:0000313" key="3">
    <source>
        <dbReference type="Proteomes" id="UP001201812"/>
    </source>
</evidence>
<dbReference type="EMBL" id="JAKKPZ010000881">
    <property type="protein sequence ID" value="KAI1691680.1"/>
    <property type="molecule type" value="Genomic_DNA"/>
</dbReference>
<feature type="region of interest" description="Disordered" evidence="1">
    <location>
        <begin position="155"/>
        <end position="204"/>
    </location>
</feature>
<proteinExistence type="predicted"/>
<evidence type="ECO:0000256" key="1">
    <source>
        <dbReference type="SAM" id="MobiDB-lite"/>
    </source>
</evidence>
<dbReference type="Pfam" id="PF13385">
    <property type="entry name" value="Laminin_G_3"/>
    <property type="match status" value="1"/>
</dbReference>
<dbReference type="Proteomes" id="UP001201812">
    <property type="component" value="Unassembled WGS sequence"/>
</dbReference>
<comment type="caution">
    <text evidence="2">The sequence shown here is derived from an EMBL/GenBank/DDBJ whole genome shotgun (WGS) entry which is preliminary data.</text>
</comment>
<feature type="compositionally biased region" description="Basic and acidic residues" evidence="1">
    <location>
        <begin position="155"/>
        <end position="168"/>
    </location>
</feature>
<evidence type="ECO:0000313" key="2">
    <source>
        <dbReference type="EMBL" id="KAI1691680.1"/>
    </source>
</evidence>
<dbReference type="SUPFAM" id="SSF49899">
    <property type="entry name" value="Concanavalin A-like lectins/glucanases"/>
    <property type="match status" value="1"/>
</dbReference>
<dbReference type="Gene3D" id="2.60.120.200">
    <property type="match status" value="1"/>
</dbReference>
<keyword evidence="3" id="KW-1185">Reference proteome</keyword>
<reference evidence="2" key="1">
    <citation type="submission" date="2022-01" db="EMBL/GenBank/DDBJ databases">
        <title>Genome Sequence Resource for Two Populations of Ditylenchus destructor, the Migratory Endoparasitic Phytonematode.</title>
        <authorList>
            <person name="Zhang H."/>
            <person name="Lin R."/>
            <person name="Xie B."/>
        </authorList>
    </citation>
    <scope>NUCLEOTIDE SEQUENCE</scope>
    <source>
        <strain evidence="2">BazhouSP</strain>
    </source>
</reference>